<comment type="caution">
    <text evidence="2">The sequence shown here is derived from an EMBL/GenBank/DDBJ whole genome shotgun (WGS) entry which is preliminary data.</text>
</comment>
<dbReference type="EMBL" id="SJPX01000003">
    <property type="protein sequence ID" value="TWU51250.1"/>
    <property type="molecule type" value="Genomic_DNA"/>
</dbReference>
<organism evidence="2 3">
    <name type="scientific">Rubripirellula reticaptiva</name>
    <dbReference type="NCBI Taxonomy" id="2528013"/>
    <lineage>
        <taxon>Bacteria</taxon>
        <taxon>Pseudomonadati</taxon>
        <taxon>Planctomycetota</taxon>
        <taxon>Planctomycetia</taxon>
        <taxon>Pirellulales</taxon>
        <taxon>Pirellulaceae</taxon>
        <taxon>Rubripirellula</taxon>
    </lineage>
</organism>
<dbReference type="InterPro" id="IPR050423">
    <property type="entry name" value="UPF0337_stress_rsp"/>
</dbReference>
<reference evidence="2 3" key="1">
    <citation type="submission" date="2019-02" db="EMBL/GenBank/DDBJ databases">
        <title>Deep-cultivation of Planctomycetes and their phenomic and genomic characterization uncovers novel biology.</title>
        <authorList>
            <person name="Wiegand S."/>
            <person name="Jogler M."/>
            <person name="Boedeker C."/>
            <person name="Pinto D."/>
            <person name="Vollmers J."/>
            <person name="Rivas-Marin E."/>
            <person name="Kohn T."/>
            <person name="Peeters S.H."/>
            <person name="Heuer A."/>
            <person name="Rast P."/>
            <person name="Oberbeckmann S."/>
            <person name="Bunk B."/>
            <person name="Jeske O."/>
            <person name="Meyerdierks A."/>
            <person name="Storesund J.E."/>
            <person name="Kallscheuer N."/>
            <person name="Luecker S."/>
            <person name="Lage O.M."/>
            <person name="Pohl T."/>
            <person name="Merkel B.J."/>
            <person name="Hornburger P."/>
            <person name="Mueller R.-W."/>
            <person name="Bruemmer F."/>
            <person name="Labrenz M."/>
            <person name="Spormann A.M."/>
            <person name="Op Den Camp H."/>
            <person name="Overmann J."/>
            <person name="Amann R."/>
            <person name="Jetten M.S.M."/>
            <person name="Mascher T."/>
            <person name="Medema M.H."/>
            <person name="Devos D.P."/>
            <person name="Kaster A.-K."/>
            <person name="Ovreas L."/>
            <person name="Rohde M."/>
            <person name="Galperin M.Y."/>
            <person name="Jogler C."/>
        </authorList>
    </citation>
    <scope>NUCLEOTIDE SEQUENCE [LARGE SCALE GENOMIC DNA]</scope>
    <source>
        <strain evidence="2 3">Poly59</strain>
    </source>
</reference>
<name>A0A5C6ESF9_9BACT</name>
<keyword evidence="3" id="KW-1185">Reference proteome</keyword>
<proteinExistence type="predicted"/>
<dbReference type="AlphaFoldDB" id="A0A5C6ESF9"/>
<dbReference type="OrthoDB" id="287862at2"/>
<accession>A0A5C6ESF9</accession>
<dbReference type="PANTHER" id="PTHR34977">
    <property type="entry name" value="UPF0337 PROTEIN YJBJ"/>
    <property type="match status" value="1"/>
</dbReference>
<keyword evidence="1" id="KW-1133">Transmembrane helix</keyword>
<dbReference type="PANTHER" id="PTHR34977:SF1">
    <property type="entry name" value="UPF0337 PROTEIN YJBJ"/>
    <property type="match status" value="1"/>
</dbReference>
<feature type="transmembrane region" description="Helical" evidence="1">
    <location>
        <begin position="108"/>
        <end position="127"/>
    </location>
</feature>
<gene>
    <name evidence="2" type="ORF">Poly59_28420</name>
</gene>
<evidence type="ECO:0000313" key="2">
    <source>
        <dbReference type="EMBL" id="TWU51250.1"/>
    </source>
</evidence>
<dbReference type="RefSeq" id="WP_146534647.1">
    <property type="nucleotide sequence ID" value="NZ_SJPX01000003.1"/>
</dbReference>
<protein>
    <submittedName>
        <fullName evidence="2">Uncharacterized protein</fullName>
    </submittedName>
</protein>
<keyword evidence="1" id="KW-0812">Transmembrane</keyword>
<evidence type="ECO:0000256" key="1">
    <source>
        <dbReference type="SAM" id="Phobius"/>
    </source>
</evidence>
<evidence type="ECO:0000313" key="3">
    <source>
        <dbReference type="Proteomes" id="UP000317977"/>
    </source>
</evidence>
<keyword evidence="1" id="KW-0472">Membrane</keyword>
<sequence length="145" mass="16317">MTTKTRTDDKAAWNRVREAVTERWPNINRDELHDCPDDKCTITDFVKQQVDASDEEIESVVGEFTPHESIASRVAHTASDTLHQAGESAQFAYMRADECIAKRPTESVITSFVAGMVLGATVTALWFSTRPQTNAWDQIKKRSWG</sequence>
<dbReference type="Proteomes" id="UP000317977">
    <property type="component" value="Unassembled WGS sequence"/>
</dbReference>